<keyword evidence="2" id="KW-0472">Membrane</keyword>
<evidence type="ECO:0000256" key="1">
    <source>
        <dbReference type="SAM" id="MobiDB-lite"/>
    </source>
</evidence>
<feature type="compositionally biased region" description="Basic and acidic residues" evidence="1">
    <location>
        <begin position="276"/>
        <end position="285"/>
    </location>
</feature>
<feature type="compositionally biased region" description="Low complexity" evidence="1">
    <location>
        <begin position="325"/>
        <end position="337"/>
    </location>
</feature>
<sequence length="380" mass="42522">MKSLFSILLLLCSSLVSTKQVPLEYGTNQNSVFKLPSDKAVRLDIYRKNVLSSNNNERKNLNTLRSDAEQTVPIPRTSSSFVHLPTDQIKCSEDIDCRKHDLPLFCGSNGLCECYWPLCWVYYVDSSTWPMTNVFQCGTCGSLGSTCNGTIFCEDPGQCMGDNFCHCRHGGEFDQDRVCWIADTSWTLVIAIWAMAIILFFAVIVMCYNLYVTRPWLSGCGRRRRPARDASSRHTLDTKTPAYTVQDFYGYPQSQGSPQAVQSDVQATDPPSMNTEPDHEVRENNNSELDTPVQPESTYVLESPESLQQTGNVRPDESSTDDSLRSSVSSSTSSINSERPLITTSGDSSTQNGHTSGFSIGRVFNRGQRRRDDHNESTRF</sequence>
<dbReference type="Proteomes" id="UP001497623">
    <property type="component" value="Unassembled WGS sequence"/>
</dbReference>
<evidence type="ECO:0000256" key="3">
    <source>
        <dbReference type="SAM" id="SignalP"/>
    </source>
</evidence>
<accession>A0AAV2R8Y8</accession>
<name>A0AAV2R8Y8_MEGNR</name>
<evidence type="ECO:0000313" key="4">
    <source>
        <dbReference type="EMBL" id="CAL4118086.1"/>
    </source>
</evidence>
<protein>
    <submittedName>
        <fullName evidence="4">Uncharacterized protein</fullName>
    </submittedName>
</protein>
<keyword evidence="3" id="KW-0732">Signal</keyword>
<feature type="region of interest" description="Disordered" evidence="1">
    <location>
        <begin position="253"/>
        <end position="380"/>
    </location>
</feature>
<keyword evidence="5" id="KW-1185">Reference proteome</keyword>
<feature type="chain" id="PRO_5043562064" evidence="3">
    <location>
        <begin position="19"/>
        <end position="380"/>
    </location>
</feature>
<feature type="compositionally biased region" description="Polar residues" evidence="1">
    <location>
        <begin position="342"/>
        <end position="358"/>
    </location>
</feature>
<keyword evidence="2" id="KW-1133">Transmembrane helix</keyword>
<feature type="signal peptide" evidence="3">
    <location>
        <begin position="1"/>
        <end position="18"/>
    </location>
</feature>
<comment type="caution">
    <text evidence="4">The sequence shown here is derived from an EMBL/GenBank/DDBJ whole genome shotgun (WGS) entry which is preliminary data.</text>
</comment>
<feature type="compositionally biased region" description="Polar residues" evidence="1">
    <location>
        <begin position="253"/>
        <end position="275"/>
    </location>
</feature>
<feature type="compositionally biased region" description="Basic and acidic residues" evidence="1">
    <location>
        <begin position="370"/>
        <end position="380"/>
    </location>
</feature>
<keyword evidence="2" id="KW-0812">Transmembrane</keyword>
<feature type="transmembrane region" description="Helical" evidence="2">
    <location>
        <begin position="186"/>
        <end position="212"/>
    </location>
</feature>
<gene>
    <name evidence="4" type="ORF">MNOR_LOCUS21359</name>
</gene>
<organism evidence="4 5">
    <name type="scientific">Meganyctiphanes norvegica</name>
    <name type="common">Northern krill</name>
    <name type="synonym">Thysanopoda norvegica</name>
    <dbReference type="NCBI Taxonomy" id="48144"/>
    <lineage>
        <taxon>Eukaryota</taxon>
        <taxon>Metazoa</taxon>
        <taxon>Ecdysozoa</taxon>
        <taxon>Arthropoda</taxon>
        <taxon>Crustacea</taxon>
        <taxon>Multicrustacea</taxon>
        <taxon>Malacostraca</taxon>
        <taxon>Eumalacostraca</taxon>
        <taxon>Eucarida</taxon>
        <taxon>Euphausiacea</taxon>
        <taxon>Euphausiidae</taxon>
        <taxon>Meganyctiphanes</taxon>
    </lineage>
</organism>
<proteinExistence type="predicted"/>
<reference evidence="4 5" key="1">
    <citation type="submission" date="2024-05" db="EMBL/GenBank/DDBJ databases">
        <authorList>
            <person name="Wallberg A."/>
        </authorList>
    </citation>
    <scope>NUCLEOTIDE SEQUENCE [LARGE SCALE GENOMIC DNA]</scope>
</reference>
<dbReference type="AlphaFoldDB" id="A0AAV2R8Y8"/>
<dbReference type="EMBL" id="CAXKWB010017142">
    <property type="protein sequence ID" value="CAL4118086.1"/>
    <property type="molecule type" value="Genomic_DNA"/>
</dbReference>
<evidence type="ECO:0000313" key="5">
    <source>
        <dbReference type="Proteomes" id="UP001497623"/>
    </source>
</evidence>
<feature type="compositionally biased region" description="Polar residues" evidence="1">
    <location>
        <begin position="286"/>
        <end position="297"/>
    </location>
</feature>
<evidence type="ECO:0000256" key="2">
    <source>
        <dbReference type="SAM" id="Phobius"/>
    </source>
</evidence>